<evidence type="ECO:0000256" key="5">
    <source>
        <dbReference type="ARBA" id="ARBA00022759"/>
    </source>
</evidence>
<feature type="domain" description="Reverse transcriptase" evidence="8">
    <location>
        <begin position="2"/>
        <end position="180"/>
    </location>
</feature>
<dbReference type="Gene3D" id="3.10.10.10">
    <property type="entry name" value="HIV Type 1 Reverse Transcriptase, subunit A, domain 1"/>
    <property type="match status" value="1"/>
</dbReference>
<dbReference type="Gene3D" id="3.30.70.270">
    <property type="match status" value="2"/>
</dbReference>
<dbReference type="InterPro" id="IPR050951">
    <property type="entry name" value="Retrovirus_Pol_polyprotein"/>
</dbReference>
<evidence type="ECO:0000256" key="4">
    <source>
        <dbReference type="ARBA" id="ARBA00022722"/>
    </source>
</evidence>
<dbReference type="GO" id="GO:0006508">
    <property type="term" value="P:proteolysis"/>
    <property type="evidence" value="ECO:0007669"/>
    <property type="project" value="UniProtKB-KW"/>
</dbReference>
<reference evidence="9" key="1">
    <citation type="submission" date="2023-10" db="EMBL/GenBank/DDBJ databases">
        <title>Genome assemblies of two species of porcelain crab, Petrolisthes cinctipes and Petrolisthes manimaculis (Anomura: Porcellanidae).</title>
        <authorList>
            <person name="Angst P."/>
        </authorList>
    </citation>
    <scope>NUCLEOTIDE SEQUENCE</scope>
    <source>
        <strain evidence="9">PB745_01</strain>
        <tissue evidence="9">Gill</tissue>
    </source>
</reference>
<dbReference type="InterPro" id="IPR043128">
    <property type="entry name" value="Rev_trsase/Diguanyl_cyclase"/>
</dbReference>
<dbReference type="FunFam" id="3.10.10.10:FF:000007">
    <property type="entry name" value="Retrovirus-related Pol polyprotein from transposon 17.6-like Protein"/>
    <property type="match status" value="1"/>
</dbReference>
<keyword evidence="7" id="KW-0695">RNA-directed DNA polymerase</keyword>
<dbReference type="InterPro" id="IPR000477">
    <property type="entry name" value="RT_dom"/>
</dbReference>
<keyword evidence="2" id="KW-0808">Transferase</keyword>
<dbReference type="GO" id="GO:0004519">
    <property type="term" value="F:endonuclease activity"/>
    <property type="evidence" value="ECO:0007669"/>
    <property type="project" value="UniProtKB-KW"/>
</dbReference>
<dbReference type="CDD" id="cd01647">
    <property type="entry name" value="RT_LTR"/>
    <property type="match status" value="1"/>
</dbReference>
<dbReference type="EMBL" id="JAWQEG010001523">
    <property type="protein sequence ID" value="KAK3878823.1"/>
    <property type="molecule type" value="Genomic_DNA"/>
</dbReference>
<sequence length="224" mass="25552">MIQHGVARPSDTELASPLHMVPKQQEGEWRVCGDYRALNAATIPDRYPIPHILDFHSKLQGCAEFSKIDLVCAFHQIPVAEDDIKKTAITTPFGLFEFPSMNFGLCNAAQTFHRFMDKVLRVLDNTVVYIDDILVASHTHSQHQQHLRELCNRLQQYGLKIHPSKCILGVDSLDFLGHRVTPNGITPLPQKVEAVREFPRPNTARKLWEFLGIVNYYHRSDSNN</sequence>
<dbReference type="AlphaFoldDB" id="A0AAE1FW02"/>
<evidence type="ECO:0000256" key="2">
    <source>
        <dbReference type="ARBA" id="ARBA00022679"/>
    </source>
</evidence>
<evidence type="ECO:0000259" key="8">
    <source>
        <dbReference type="PROSITE" id="PS50878"/>
    </source>
</evidence>
<evidence type="ECO:0000256" key="3">
    <source>
        <dbReference type="ARBA" id="ARBA00022695"/>
    </source>
</evidence>
<comment type="caution">
    <text evidence="9">The sequence shown here is derived from an EMBL/GenBank/DDBJ whole genome shotgun (WGS) entry which is preliminary data.</text>
</comment>
<evidence type="ECO:0000313" key="9">
    <source>
        <dbReference type="EMBL" id="KAK3878823.1"/>
    </source>
</evidence>
<dbReference type="PANTHER" id="PTHR37984">
    <property type="entry name" value="PROTEIN CBG26694"/>
    <property type="match status" value="1"/>
</dbReference>
<keyword evidence="4" id="KW-0540">Nuclease</keyword>
<evidence type="ECO:0000256" key="7">
    <source>
        <dbReference type="ARBA" id="ARBA00022918"/>
    </source>
</evidence>
<dbReference type="PANTHER" id="PTHR37984:SF5">
    <property type="entry name" value="PROTEIN NYNRIN-LIKE"/>
    <property type="match status" value="1"/>
</dbReference>
<gene>
    <name evidence="9" type="ORF">Pcinc_016633</name>
</gene>
<dbReference type="InterPro" id="IPR043502">
    <property type="entry name" value="DNA/RNA_pol_sf"/>
</dbReference>
<organism evidence="9 10">
    <name type="scientific">Petrolisthes cinctipes</name>
    <name type="common">Flat porcelain crab</name>
    <dbReference type="NCBI Taxonomy" id="88211"/>
    <lineage>
        <taxon>Eukaryota</taxon>
        <taxon>Metazoa</taxon>
        <taxon>Ecdysozoa</taxon>
        <taxon>Arthropoda</taxon>
        <taxon>Crustacea</taxon>
        <taxon>Multicrustacea</taxon>
        <taxon>Malacostraca</taxon>
        <taxon>Eumalacostraca</taxon>
        <taxon>Eucarida</taxon>
        <taxon>Decapoda</taxon>
        <taxon>Pleocyemata</taxon>
        <taxon>Anomura</taxon>
        <taxon>Galatheoidea</taxon>
        <taxon>Porcellanidae</taxon>
        <taxon>Petrolisthes</taxon>
    </lineage>
</organism>
<protein>
    <recommendedName>
        <fullName evidence="8">Reverse transcriptase domain-containing protein</fullName>
    </recommendedName>
</protein>
<keyword evidence="3" id="KW-0548">Nucleotidyltransferase</keyword>
<evidence type="ECO:0000256" key="6">
    <source>
        <dbReference type="ARBA" id="ARBA00022801"/>
    </source>
</evidence>
<keyword evidence="10" id="KW-1185">Reference proteome</keyword>
<keyword evidence="1" id="KW-0645">Protease</keyword>
<dbReference type="SUPFAM" id="SSF56672">
    <property type="entry name" value="DNA/RNA polymerases"/>
    <property type="match status" value="1"/>
</dbReference>
<dbReference type="Proteomes" id="UP001286313">
    <property type="component" value="Unassembled WGS sequence"/>
</dbReference>
<name>A0AAE1FW02_PETCI</name>
<accession>A0AAE1FW02</accession>
<proteinExistence type="predicted"/>
<keyword evidence="6" id="KW-0378">Hydrolase</keyword>
<keyword evidence="5" id="KW-0255">Endonuclease</keyword>
<dbReference type="GO" id="GO:0008233">
    <property type="term" value="F:peptidase activity"/>
    <property type="evidence" value="ECO:0007669"/>
    <property type="project" value="UniProtKB-KW"/>
</dbReference>
<evidence type="ECO:0000256" key="1">
    <source>
        <dbReference type="ARBA" id="ARBA00022670"/>
    </source>
</evidence>
<dbReference type="Pfam" id="PF00078">
    <property type="entry name" value="RVT_1"/>
    <property type="match status" value="1"/>
</dbReference>
<dbReference type="PROSITE" id="PS50878">
    <property type="entry name" value="RT_POL"/>
    <property type="match status" value="1"/>
</dbReference>
<dbReference type="GO" id="GO:0003964">
    <property type="term" value="F:RNA-directed DNA polymerase activity"/>
    <property type="evidence" value="ECO:0007669"/>
    <property type="project" value="UniProtKB-KW"/>
</dbReference>
<evidence type="ECO:0000313" key="10">
    <source>
        <dbReference type="Proteomes" id="UP001286313"/>
    </source>
</evidence>